<evidence type="ECO:0000313" key="1">
    <source>
        <dbReference type="EMBL" id="JAH41727.1"/>
    </source>
</evidence>
<proteinExistence type="predicted"/>
<accession>A0A0E9SKJ3</accession>
<sequence length="28" mass="3226">MEHVAFFHPLFAGFSTVRQFILGWGLNC</sequence>
<name>A0A0E9SKJ3_ANGAN</name>
<protein>
    <submittedName>
        <fullName evidence="1">Uncharacterized protein</fullName>
    </submittedName>
</protein>
<dbReference type="EMBL" id="GBXM01066850">
    <property type="protein sequence ID" value="JAH41727.1"/>
    <property type="molecule type" value="Transcribed_RNA"/>
</dbReference>
<reference evidence="1" key="1">
    <citation type="submission" date="2014-11" db="EMBL/GenBank/DDBJ databases">
        <authorList>
            <person name="Amaro Gonzalez C."/>
        </authorList>
    </citation>
    <scope>NUCLEOTIDE SEQUENCE</scope>
</reference>
<dbReference type="AlphaFoldDB" id="A0A0E9SKJ3"/>
<organism evidence="1">
    <name type="scientific">Anguilla anguilla</name>
    <name type="common">European freshwater eel</name>
    <name type="synonym">Muraena anguilla</name>
    <dbReference type="NCBI Taxonomy" id="7936"/>
    <lineage>
        <taxon>Eukaryota</taxon>
        <taxon>Metazoa</taxon>
        <taxon>Chordata</taxon>
        <taxon>Craniata</taxon>
        <taxon>Vertebrata</taxon>
        <taxon>Euteleostomi</taxon>
        <taxon>Actinopterygii</taxon>
        <taxon>Neopterygii</taxon>
        <taxon>Teleostei</taxon>
        <taxon>Anguilliformes</taxon>
        <taxon>Anguillidae</taxon>
        <taxon>Anguilla</taxon>
    </lineage>
</organism>
<reference evidence="1" key="2">
    <citation type="journal article" date="2015" name="Fish Shellfish Immunol.">
        <title>Early steps in the European eel (Anguilla anguilla)-Vibrio vulnificus interaction in the gills: Role of the RtxA13 toxin.</title>
        <authorList>
            <person name="Callol A."/>
            <person name="Pajuelo D."/>
            <person name="Ebbesson L."/>
            <person name="Teles M."/>
            <person name="MacKenzie S."/>
            <person name="Amaro C."/>
        </authorList>
    </citation>
    <scope>NUCLEOTIDE SEQUENCE</scope>
</reference>